<dbReference type="AlphaFoldDB" id="A0A3L6S4P7"/>
<dbReference type="Pfam" id="PF03108">
    <property type="entry name" value="DBD_Tnp_Mut"/>
    <property type="match status" value="1"/>
</dbReference>
<evidence type="ECO:0000256" key="1">
    <source>
        <dbReference type="SAM" id="MobiDB-lite"/>
    </source>
</evidence>
<keyword evidence="4" id="KW-1185">Reference proteome</keyword>
<dbReference type="InterPro" id="IPR004332">
    <property type="entry name" value="Transposase_MuDR"/>
</dbReference>
<reference evidence="4" key="1">
    <citation type="journal article" date="2019" name="Nat. Commun.">
        <title>The genome of broomcorn millet.</title>
        <authorList>
            <person name="Zou C."/>
            <person name="Miki D."/>
            <person name="Li D."/>
            <person name="Tang Q."/>
            <person name="Xiao L."/>
            <person name="Rajput S."/>
            <person name="Deng P."/>
            <person name="Jia W."/>
            <person name="Huang R."/>
            <person name="Zhang M."/>
            <person name="Sun Y."/>
            <person name="Hu J."/>
            <person name="Fu X."/>
            <person name="Schnable P.S."/>
            <person name="Li F."/>
            <person name="Zhang H."/>
            <person name="Feng B."/>
            <person name="Zhu X."/>
            <person name="Liu R."/>
            <person name="Schnable J.C."/>
            <person name="Zhu J.-K."/>
            <person name="Zhang H."/>
        </authorList>
    </citation>
    <scope>NUCLEOTIDE SEQUENCE [LARGE SCALE GENOMIC DNA]</scope>
</reference>
<feature type="compositionally biased region" description="Basic and acidic residues" evidence="1">
    <location>
        <begin position="45"/>
        <end position="55"/>
    </location>
</feature>
<evidence type="ECO:0000313" key="3">
    <source>
        <dbReference type="EMBL" id="RLN15891.1"/>
    </source>
</evidence>
<comment type="caution">
    <text evidence="3">The sequence shown here is derived from an EMBL/GenBank/DDBJ whole genome shotgun (WGS) entry which is preliminary data.</text>
</comment>
<evidence type="ECO:0000259" key="2">
    <source>
        <dbReference type="Pfam" id="PF03108"/>
    </source>
</evidence>
<evidence type="ECO:0000313" key="4">
    <source>
        <dbReference type="Proteomes" id="UP000275267"/>
    </source>
</evidence>
<gene>
    <name evidence="3" type="ORF">C2845_PM02G15560</name>
</gene>
<accession>A0A3L6S4P7</accession>
<dbReference type="EMBL" id="PQIB02000005">
    <property type="protein sequence ID" value="RLN15891.1"/>
    <property type="molecule type" value="Genomic_DNA"/>
</dbReference>
<feature type="region of interest" description="Disordered" evidence="1">
    <location>
        <begin position="45"/>
        <end position="68"/>
    </location>
</feature>
<feature type="domain" description="Transposase MuDR plant" evidence="2">
    <location>
        <begin position="151"/>
        <end position="203"/>
    </location>
</feature>
<name>A0A3L6S4P7_PANMI</name>
<protein>
    <submittedName>
        <fullName evidence="3">Transposon protein, putative, mutator sub-class</fullName>
    </submittedName>
</protein>
<sequence length="221" mass="25823">MNIASQIAKNILLYVDHHNLLESQKSKLVDDPLFDGQKEFPDVTLDNRKKLHESEQGGGSDEDSETEPIYIDSDYEIDNDDDLYMHNVDDMVHDQMCVKKSKWPALERVENEEDSDTPDVEELQLPVQEEKETINFNFHTFRADIDMTNRIFRVGMIFADVIELRNAVDAYSLNNRRPIWKVRNEKNRLEAVCKEGCPWFLKAGYDSRSQSMVDSCLRMWV</sequence>
<proteinExistence type="predicted"/>
<dbReference type="OrthoDB" id="787174at2759"/>
<dbReference type="Proteomes" id="UP000275267">
    <property type="component" value="Unassembled WGS sequence"/>
</dbReference>
<organism evidence="3 4">
    <name type="scientific">Panicum miliaceum</name>
    <name type="common">Proso millet</name>
    <name type="synonym">Broomcorn millet</name>
    <dbReference type="NCBI Taxonomy" id="4540"/>
    <lineage>
        <taxon>Eukaryota</taxon>
        <taxon>Viridiplantae</taxon>
        <taxon>Streptophyta</taxon>
        <taxon>Embryophyta</taxon>
        <taxon>Tracheophyta</taxon>
        <taxon>Spermatophyta</taxon>
        <taxon>Magnoliopsida</taxon>
        <taxon>Liliopsida</taxon>
        <taxon>Poales</taxon>
        <taxon>Poaceae</taxon>
        <taxon>PACMAD clade</taxon>
        <taxon>Panicoideae</taxon>
        <taxon>Panicodae</taxon>
        <taxon>Paniceae</taxon>
        <taxon>Panicinae</taxon>
        <taxon>Panicum</taxon>
        <taxon>Panicum sect. Panicum</taxon>
    </lineage>
</organism>
<dbReference type="STRING" id="4540.A0A3L6S4P7"/>